<keyword evidence="4" id="KW-1185">Reference proteome</keyword>
<dbReference type="AlphaFoldDB" id="A0A6J8F0Y4"/>
<gene>
    <name evidence="3" type="ORF">MCOR_58293</name>
</gene>
<keyword evidence="2" id="KW-0472">Membrane</keyword>
<feature type="region of interest" description="Disordered" evidence="1">
    <location>
        <begin position="245"/>
        <end position="274"/>
    </location>
</feature>
<dbReference type="Proteomes" id="UP000507470">
    <property type="component" value="Unassembled WGS sequence"/>
</dbReference>
<dbReference type="EMBL" id="CACVKT020010437">
    <property type="protein sequence ID" value="CAC5426598.1"/>
    <property type="molecule type" value="Genomic_DNA"/>
</dbReference>
<protein>
    <submittedName>
        <fullName evidence="3">Uncharacterized protein</fullName>
    </submittedName>
</protein>
<evidence type="ECO:0000256" key="1">
    <source>
        <dbReference type="SAM" id="MobiDB-lite"/>
    </source>
</evidence>
<feature type="compositionally biased region" description="Polar residues" evidence="1">
    <location>
        <begin position="245"/>
        <end position="256"/>
    </location>
</feature>
<keyword evidence="2" id="KW-1133">Transmembrane helix</keyword>
<sequence length="347" mass="38091">MLSLVSVVNICTDDTKQQDNSESVLVNANTMRNCTCELSVINQDKAITVYMQRFGQKTSSSPLDYGCGLLLRFGKGSNARFWEAQCVVGNSIIFDSIPINDTITITSITVNGTLNDDEGYCIEIKKDIDDTITIAVGTSVGGFVIIIVVIVMVCIYRRNHPKSTSKPCPAVKTDSDDYGLRDNVLYASSQLPDTTQTQNNVDSPITNKISLEINSNYSTEDLDKIPSVEESTGDYSSIDLEKLASSKSNMNGSSNEKPIIAPKPKQKMTIQDDDYSVPDKKKMTYVTAPGEHGCEYAVVTKPNKSNFDKSENQSSTSNVYAVVEKKKRMSDGKGTNQKRDSLKAEND</sequence>
<name>A0A6J8F0Y4_MYTCO</name>
<evidence type="ECO:0000313" key="3">
    <source>
        <dbReference type="EMBL" id="CAC5426598.1"/>
    </source>
</evidence>
<reference evidence="3 4" key="1">
    <citation type="submission" date="2020-06" db="EMBL/GenBank/DDBJ databases">
        <authorList>
            <person name="Li R."/>
            <person name="Bekaert M."/>
        </authorList>
    </citation>
    <scope>NUCLEOTIDE SEQUENCE [LARGE SCALE GENOMIC DNA]</scope>
    <source>
        <strain evidence="4">wild</strain>
    </source>
</reference>
<evidence type="ECO:0000313" key="4">
    <source>
        <dbReference type="Proteomes" id="UP000507470"/>
    </source>
</evidence>
<evidence type="ECO:0000256" key="2">
    <source>
        <dbReference type="SAM" id="Phobius"/>
    </source>
</evidence>
<feature type="region of interest" description="Disordered" evidence="1">
    <location>
        <begin position="302"/>
        <end position="347"/>
    </location>
</feature>
<accession>A0A6J8F0Y4</accession>
<feature type="transmembrane region" description="Helical" evidence="2">
    <location>
        <begin position="132"/>
        <end position="156"/>
    </location>
</feature>
<proteinExistence type="predicted"/>
<organism evidence="3 4">
    <name type="scientific">Mytilus coruscus</name>
    <name type="common">Sea mussel</name>
    <dbReference type="NCBI Taxonomy" id="42192"/>
    <lineage>
        <taxon>Eukaryota</taxon>
        <taxon>Metazoa</taxon>
        <taxon>Spiralia</taxon>
        <taxon>Lophotrochozoa</taxon>
        <taxon>Mollusca</taxon>
        <taxon>Bivalvia</taxon>
        <taxon>Autobranchia</taxon>
        <taxon>Pteriomorphia</taxon>
        <taxon>Mytilida</taxon>
        <taxon>Mytiloidea</taxon>
        <taxon>Mytilidae</taxon>
        <taxon>Mytilinae</taxon>
        <taxon>Mytilus</taxon>
    </lineage>
</organism>
<dbReference type="OrthoDB" id="6191788at2759"/>
<keyword evidence="2" id="KW-0812">Transmembrane</keyword>
<feature type="compositionally biased region" description="Basic and acidic residues" evidence="1">
    <location>
        <begin position="337"/>
        <end position="347"/>
    </location>
</feature>